<keyword evidence="2 9" id="KW-0378">Hydrolase</keyword>
<dbReference type="InterPro" id="IPR014016">
    <property type="entry name" value="UvrD-like_ATP-bd"/>
</dbReference>
<dbReference type="STRING" id="2017.SAMN05444320_107128"/>
<dbReference type="AlphaFoldDB" id="A0A1M5I6K3"/>
<dbReference type="InterPro" id="IPR027417">
    <property type="entry name" value="P-loop_NTPase"/>
</dbReference>
<keyword evidence="5" id="KW-0413">Isomerase</keyword>
<keyword evidence="12" id="KW-1185">Reference proteome</keyword>
<keyword evidence="4 9" id="KW-0067">ATP-binding</keyword>
<dbReference type="RefSeq" id="WP_073486440.1">
    <property type="nucleotide sequence ID" value="NZ_FQVN01000007.1"/>
</dbReference>
<comment type="catalytic activity">
    <reaction evidence="6">
        <text>Couples ATP hydrolysis with the unwinding of duplex DNA by translocating in the 3'-5' direction.</text>
        <dbReference type="EC" id="5.6.2.4"/>
    </reaction>
</comment>
<dbReference type="InterPro" id="IPR014017">
    <property type="entry name" value="DNA_helicase_UvrD-like_C"/>
</dbReference>
<evidence type="ECO:0000313" key="12">
    <source>
        <dbReference type="Proteomes" id="UP000184501"/>
    </source>
</evidence>
<dbReference type="PROSITE" id="PS51198">
    <property type="entry name" value="UVRD_HELICASE_ATP_BIND"/>
    <property type="match status" value="1"/>
</dbReference>
<dbReference type="SUPFAM" id="SSF52540">
    <property type="entry name" value="P-loop containing nucleoside triphosphate hydrolases"/>
    <property type="match status" value="1"/>
</dbReference>
<protein>
    <recommendedName>
        <fullName evidence="7">DNA 3'-5' helicase</fullName>
        <ecNumber evidence="7">5.6.2.4</ecNumber>
    </recommendedName>
</protein>
<evidence type="ECO:0000256" key="4">
    <source>
        <dbReference type="ARBA" id="ARBA00022840"/>
    </source>
</evidence>
<dbReference type="Proteomes" id="UP000184501">
    <property type="component" value="Unassembled WGS sequence"/>
</dbReference>
<evidence type="ECO:0000256" key="9">
    <source>
        <dbReference type="PROSITE-ProRule" id="PRU00560"/>
    </source>
</evidence>
<dbReference type="Gene3D" id="3.40.50.300">
    <property type="entry name" value="P-loop containing nucleotide triphosphate hydrolases"/>
    <property type="match status" value="3"/>
</dbReference>
<proteinExistence type="predicted"/>
<dbReference type="GO" id="GO:0016887">
    <property type="term" value="F:ATP hydrolysis activity"/>
    <property type="evidence" value="ECO:0007669"/>
    <property type="project" value="RHEA"/>
</dbReference>
<feature type="domain" description="UvrD-like helicase ATP-binding" evidence="10">
    <location>
        <begin position="11"/>
        <end position="279"/>
    </location>
</feature>
<dbReference type="InterPro" id="IPR000212">
    <property type="entry name" value="DNA_helicase_UvrD/REP"/>
</dbReference>
<dbReference type="EMBL" id="FQVN01000007">
    <property type="protein sequence ID" value="SHG23832.1"/>
    <property type="molecule type" value="Genomic_DNA"/>
</dbReference>
<evidence type="ECO:0000256" key="8">
    <source>
        <dbReference type="ARBA" id="ARBA00048988"/>
    </source>
</evidence>
<name>A0A1M5I6K3_STRHI</name>
<dbReference type="OrthoDB" id="9810135at2"/>
<comment type="catalytic activity">
    <reaction evidence="8">
        <text>ATP + H2O = ADP + phosphate + H(+)</text>
        <dbReference type="Rhea" id="RHEA:13065"/>
        <dbReference type="ChEBI" id="CHEBI:15377"/>
        <dbReference type="ChEBI" id="CHEBI:15378"/>
        <dbReference type="ChEBI" id="CHEBI:30616"/>
        <dbReference type="ChEBI" id="CHEBI:43474"/>
        <dbReference type="ChEBI" id="CHEBI:456216"/>
        <dbReference type="EC" id="5.6.2.4"/>
    </reaction>
</comment>
<dbReference type="GO" id="GO:0043138">
    <property type="term" value="F:3'-5' DNA helicase activity"/>
    <property type="evidence" value="ECO:0007669"/>
    <property type="project" value="UniProtKB-EC"/>
</dbReference>
<sequence length="503" mass="55278">MPSKSSDVLPAGLTSQQVVASGSREKRLFINAGPGTGKTTVAAQRFGALRFLPEDRSDHRAVTAVSFTRAATWNLQQRVKRIWGRAALTWPHRIVTLDTIMSDLLHDLLSSGLLRWPNGHTTLTVVDSWNTFSQSEHIKDAYEVQVDYGHVRFKQVELDRAMRVPPPVIEKLIVGGVCTHQDVRDALEAALEDSSVVDRVRTRWAQTTRALIVDEVFDANDLDIAVIELAVQAGLSVTLVGDPWQALYVFRGARPEVIPQLLSRTGTRTIVLTDSFRWRDSGQQRLAEDLRAGRPVSLDSATPDAAASRADVVLAVTWKQLWTTSGRILPLAFHSFKGGAEEAAATLLLNHVTRTVLGQPATYLADALLALGISDPDAPDLLHDDLQRVLDLLRPGGKEATNNAYALLADVVKGVSSRSLRRAHHSHTNRLRDIGSALTGDGPPVLGLTTHQAKGREWDTVGVTLTQVEQNRLLTGLSYAEETDRKLYVACTRARRQTLLIKL</sequence>
<keyword evidence="1 9" id="KW-0547">Nucleotide-binding</keyword>
<evidence type="ECO:0000256" key="5">
    <source>
        <dbReference type="ARBA" id="ARBA00023235"/>
    </source>
</evidence>
<dbReference type="Pfam" id="PF13245">
    <property type="entry name" value="AAA_19"/>
    <property type="match status" value="1"/>
</dbReference>
<evidence type="ECO:0000313" key="11">
    <source>
        <dbReference type="EMBL" id="SHG23832.1"/>
    </source>
</evidence>
<dbReference type="GO" id="GO:0003677">
    <property type="term" value="F:DNA binding"/>
    <property type="evidence" value="ECO:0007669"/>
    <property type="project" value="InterPro"/>
</dbReference>
<gene>
    <name evidence="11" type="ORF">SAMN05444320_107128</name>
</gene>
<evidence type="ECO:0000259" key="10">
    <source>
        <dbReference type="PROSITE" id="PS51198"/>
    </source>
</evidence>
<dbReference type="PANTHER" id="PTHR11070">
    <property type="entry name" value="UVRD / RECB / PCRA DNA HELICASE FAMILY MEMBER"/>
    <property type="match status" value="1"/>
</dbReference>
<keyword evidence="3 9" id="KW-0347">Helicase</keyword>
<dbReference type="GO" id="GO:0000725">
    <property type="term" value="P:recombinational repair"/>
    <property type="evidence" value="ECO:0007669"/>
    <property type="project" value="TreeGrafter"/>
</dbReference>
<dbReference type="GO" id="GO:0005524">
    <property type="term" value="F:ATP binding"/>
    <property type="evidence" value="ECO:0007669"/>
    <property type="project" value="UniProtKB-UniRule"/>
</dbReference>
<organism evidence="11 12">
    <name type="scientific">Streptoalloteichus hindustanus</name>
    <dbReference type="NCBI Taxonomy" id="2017"/>
    <lineage>
        <taxon>Bacteria</taxon>
        <taxon>Bacillati</taxon>
        <taxon>Actinomycetota</taxon>
        <taxon>Actinomycetes</taxon>
        <taxon>Pseudonocardiales</taxon>
        <taxon>Pseudonocardiaceae</taxon>
        <taxon>Streptoalloteichus</taxon>
    </lineage>
</organism>
<feature type="binding site" evidence="9">
    <location>
        <begin position="32"/>
        <end position="39"/>
    </location>
    <ligand>
        <name>ATP</name>
        <dbReference type="ChEBI" id="CHEBI:30616"/>
    </ligand>
</feature>
<dbReference type="EC" id="5.6.2.4" evidence="7"/>
<reference evidence="11 12" key="1">
    <citation type="submission" date="2016-11" db="EMBL/GenBank/DDBJ databases">
        <authorList>
            <person name="Jaros S."/>
            <person name="Januszkiewicz K."/>
            <person name="Wedrychowicz H."/>
        </authorList>
    </citation>
    <scope>NUCLEOTIDE SEQUENCE [LARGE SCALE GENOMIC DNA]</scope>
    <source>
        <strain evidence="11 12">DSM 44523</strain>
    </source>
</reference>
<accession>A0A1M5I6K3</accession>
<dbReference type="PANTHER" id="PTHR11070:SF46">
    <property type="entry name" value="ATP-DEPENDENT DNA HELICASE HMI1, MITOCHONDRIAL"/>
    <property type="match status" value="1"/>
</dbReference>
<evidence type="ECO:0000256" key="1">
    <source>
        <dbReference type="ARBA" id="ARBA00022741"/>
    </source>
</evidence>
<evidence type="ECO:0000256" key="2">
    <source>
        <dbReference type="ARBA" id="ARBA00022801"/>
    </source>
</evidence>
<evidence type="ECO:0000256" key="3">
    <source>
        <dbReference type="ARBA" id="ARBA00022806"/>
    </source>
</evidence>
<evidence type="ECO:0000256" key="7">
    <source>
        <dbReference type="ARBA" id="ARBA00034808"/>
    </source>
</evidence>
<evidence type="ECO:0000256" key="6">
    <source>
        <dbReference type="ARBA" id="ARBA00034617"/>
    </source>
</evidence>
<dbReference type="Pfam" id="PF13361">
    <property type="entry name" value="UvrD_C"/>
    <property type="match status" value="1"/>
</dbReference>